<dbReference type="Proteomes" id="UP000479710">
    <property type="component" value="Unassembled WGS sequence"/>
</dbReference>
<dbReference type="EMBL" id="SPHZ02000012">
    <property type="protein sequence ID" value="KAF0890201.1"/>
    <property type="molecule type" value="Genomic_DNA"/>
</dbReference>
<accession>A0A6G1BR13</accession>
<protein>
    <submittedName>
        <fullName evidence="1">Uncharacterized protein</fullName>
    </submittedName>
</protein>
<evidence type="ECO:0000313" key="2">
    <source>
        <dbReference type="Proteomes" id="UP000479710"/>
    </source>
</evidence>
<keyword evidence="2" id="KW-1185">Reference proteome</keyword>
<proteinExistence type="predicted"/>
<organism evidence="1 2">
    <name type="scientific">Oryza meyeriana var. granulata</name>
    <dbReference type="NCBI Taxonomy" id="110450"/>
    <lineage>
        <taxon>Eukaryota</taxon>
        <taxon>Viridiplantae</taxon>
        <taxon>Streptophyta</taxon>
        <taxon>Embryophyta</taxon>
        <taxon>Tracheophyta</taxon>
        <taxon>Spermatophyta</taxon>
        <taxon>Magnoliopsida</taxon>
        <taxon>Liliopsida</taxon>
        <taxon>Poales</taxon>
        <taxon>Poaceae</taxon>
        <taxon>BOP clade</taxon>
        <taxon>Oryzoideae</taxon>
        <taxon>Oryzeae</taxon>
        <taxon>Oryzinae</taxon>
        <taxon>Oryza</taxon>
        <taxon>Oryza meyeriana</taxon>
    </lineage>
</organism>
<comment type="caution">
    <text evidence="1">The sequence shown here is derived from an EMBL/GenBank/DDBJ whole genome shotgun (WGS) entry which is preliminary data.</text>
</comment>
<name>A0A6G1BR13_9ORYZ</name>
<sequence>MVERLTAKSTPEEVDRRCMGAVNFPKPPYEHTVAIRCPSLPDELPPRPAARCRRDLLFSSPTELRRFWKIAVEVPRHAPPHQLLWRPVRSEKGVVGW</sequence>
<reference evidence="1 2" key="1">
    <citation type="submission" date="2019-11" db="EMBL/GenBank/DDBJ databases">
        <title>Whole genome sequence of Oryza granulata.</title>
        <authorList>
            <person name="Li W."/>
        </authorList>
    </citation>
    <scope>NUCLEOTIDE SEQUENCE [LARGE SCALE GENOMIC DNA]</scope>
    <source>
        <strain evidence="2">cv. Menghai</strain>
        <tissue evidence="1">Leaf</tissue>
    </source>
</reference>
<evidence type="ECO:0000313" key="1">
    <source>
        <dbReference type="EMBL" id="KAF0890201.1"/>
    </source>
</evidence>
<dbReference type="AlphaFoldDB" id="A0A6G1BR13"/>
<gene>
    <name evidence="1" type="ORF">E2562_038974</name>
</gene>